<dbReference type="GO" id="GO:0006508">
    <property type="term" value="P:proteolysis"/>
    <property type="evidence" value="ECO:0007669"/>
    <property type="project" value="UniProtKB-KW"/>
</dbReference>
<evidence type="ECO:0000256" key="4">
    <source>
        <dbReference type="ARBA" id="ARBA00022722"/>
    </source>
</evidence>
<keyword evidence="2" id="KW-0808">Transferase</keyword>
<dbReference type="InterPro" id="IPR000477">
    <property type="entry name" value="RT_dom"/>
</dbReference>
<evidence type="ECO:0000256" key="1">
    <source>
        <dbReference type="ARBA" id="ARBA00022670"/>
    </source>
</evidence>
<keyword evidence="1" id="KW-0645">Protease</keyword>
<dbReference type="Proteomes" id="UP000235145">
    <property type="component" value="Unassembled WGS sequence"/>
</dbReference>
<evidence type="ECO:0000256" key="2">
    <source>
        <dbReference type="ARBA" id="ARBA00022679"/>
    </source>
</evidence>
<reference evidence="9 10" key="1">
    <citation type="journal article" date="2017" name="Nat. Commun.">
        <title>Genome assembly with in vitro proximity ligation data and whole-genome triplication in lettuce.</title>
        <authorList>
            <person name="Reyes-Chin-Wo S."/>
            <person name="Wang Z."/>
            <person name="Yang X."/>
            <person name="Kozik A."/>
            <person name="Arikit S."/>
            <person name="Song C."/>
            <person name="Xia L."/>
            <person name="Froenicke L."/>
            <person name="Lavelle D.O."/>
            <person name="Truco M.J."/>
            <person name="Xia R."/>
            <person name="Zhu S."/>
            <person name="Xu C."/>
            <person name="Xu H."/>
            <person name="Xu X."/>
            <person name="Cox K."/>
            <person name="Korf I."/>
            <person name="Meyers B.C."/>
            <person name="Michelmore R.W."/>
        </authorList>
    </citation>
    <scope>NUCLEOTIDE SEQUENCE [LARGE SCALE GENOMIC DNA]</scope>
    <source>
        <strain evidence="10">cv. Salinas</strain>
        <tissue evidence="9">Seedlings</tissue>
    </source>
</reference>
<dbReference type="InterPro" id="IPR043128">
    <property type="entry name" value="Rev_trsase/Diguanyl_cyclase"/>
</dbReference>
<keyword evidence="6" id="KW-0378">Hydrolase</keyword>
<evidence type="ECO:0000313" key="10">
    <source>
        <dbReference type="Proteomes" id="UP000235145"/>
    </source>
</evidence>
<dbReference type="PANTHER" id="PTHR35046">
    <property type="entry name" value="ZINC KNUCKLE (CCHC-TYPE) FAMILY PROTEIN"/>
    <property type="match status" value="1"/>
</dbReference>
<keyword evidence="7" id="KW-0695">RNA-directed DNA polymerase</keyword>
<dbReference type="GO" id="GO:0003964">
    <property type="term" value="F:RNA-directed DNA polymerase activity"/>
    <property type="evidence" value="ECO:0007669"/>
    <property type="project" value="UniProtKB-KW"/>
</dbReference>
<keyword evidence="4" id="KW-0540">Nuclease</keyword>
<dbReference type="EMBL" id="NBSK02000004">
    <property type="protein sequence ID" value="KAJ0212606.1"/>
    <property type="molecule type" value="Genomic_DNA"/>
</dbReference>
<dbReference type="SUPFAM" id="SSF56672">
    <property type="entry name" value="DNA/RNA polymerases"/>
    <property type="match status" value="1"/>
</dbReference>
<keyword evidence="3" id="KW-0548">Nucleotidyltransferase</keyword>
<dbReference type="FunFam" id="3.10.10.10:FF:000007">
    <property type="entry name" value="Retrovirus-related Pol polyprotein from transposon 17.6-like Protein"/>
    <property type="match status" value="1"/>
</dbReference>
<evidence type="ECO:0000256" key="3">
    <source>
        <dbReference type="ARBA" id="ARBA00022695"/>
    </source>
</evidence>
<dbReference type="Gene3D" id="3.30.70.270">
    <property type="match status" value="1"/>
</dbReference>
<dbReference type="Pfam" id="PF00078">
    <property type="entry name" value="RVT_1"/>
    <property type="match status" value="1"/>
</dbReference>
<name>A0A9R1VXR5_LACSA</name>
<feature type="domain" description="Reverse transcriptase" evidence="8">
    <location>
        <begin position="319"/>
        <end position="454"/>
    </location>
</feature>
<dbReference type="AlphaFoldDB" id="A0A9R1VXR5"/>
<protein>
    <recommendedName>
        <fullName evidence="8">Reverse transcriptase domain-containing protein</fullName>
    </recommendedName>
</protein>
<evidence type="ECO:0000256" key="5">
    <source>
        <dbReference type="ARBA" id="ARBA00022759"/>
    </source>
</evidence>
<evidence type="ECO:0000259" key="8">
    <source>
        <dbReference type="Pfam" id="PF00078"/>
    </source>
</evidence>
<proteinExistence type="predicted"/>
<dbReference type="CDD" id="cd01647">
    <property type="entry name" value="RT_LTR"/>
    <property type="match status" value="1"/>
</dbReference>
<dbReference type="Gene3D" id="3.10.10.10">
    <property type="entry name" value="HIV Type 1 Reverse Transcriptase, subunit A, domain 1"/>
    <property type="match status" value="1"/>
</dbReference>
<dbReference type="PANTHER" id="PTHR35046:SF23">
    <property type="entry name" value="NUCLEOTIDYLTRANSFERASE, RIBONUCLEASE H"/>
    <property type="match status" value="1"/>
</dbReference>
<keyword evidence="5" id="KW-0255">Endonuclease</keyword>
<organism evidence="9 10">
    <name type="scientific">Lactuca sativa</name>
    <name type="common">Garden lettuce</name>
    <dbReference type="NCBI Taxonomy" id="4236"/>
    <lineage>
        <taxon>Eukaryota</taxon>
        <taxon>Viridiplantae</taxon>
        <taxon>Streptophyta</taxon>
        <taxon>Embryophyta</taxon>
        <taxon>Tracheophyta</taxon>
        <taxon>Spermatophyta</taxon>
        <taxon>Magnoliopsida</taxon>
        <taxon>eudicotyledons</taxon>
        <taxon>Gunneridae</taxon>
        <taxon>Pentapetalae</taxon>
        <taxon>asterids</taxon>
        <taxon>campanulids</taxon>
        <taxon>Asterales</taxon>
        <taxon>Asteraceae</taxon>
        <taxon>Cichorioideae</taxon>
        <taxon>Cichorieae</taxon>
        <taxon>Lactucinae</taxon>
        <taxon>Lactuca</taxon>
    </lineage>
</organism>
<dbReference type="InterPro" id="IPR043502">
    <property type="entry name" value="DNA/RNA_pol_sf"/>
</dbReference>
<evidence type="ECO:0000313" key="9">
    <source>
        <dbReference type="EMBL" id="KAJ0212606.1"/>
    </source>
</evidence>
<comment type="caution">
    <text evidence="9">The sequence shown here is derived from an EMBL/GenBank/DDBJ whole genome shotgun (WGS) entry which is preliminary data.</text>
</comment>
<keyword evidence="10" id="KW-1185">Reference proteome</keyword>
<sequence>MSIVKGCFSSSELRSTGVGHMFRDCPNKHVVTLVNDSLPHFNEYIEVEGEGEDEQNLVFANQGRMLNATPSPEEDDDYWKCNNIFRTRCTCHGKVCNVIIDGGSCENGVSTSMVEKLALKQGNSVKVDKKCLVSFSIWARYQDEVWCEVVPMDACHLLLGRPLQFDRRTLHDGYKSTYRFKKDGNNITLIPLDDRQPRDTEASVTVRETKFERSLTEKITFALVVFETNQYGPSLPLAVQSLMRDFDEVFPDEIHADLPLMQEIQHCIDFVPGAVIPNKPAYRMNPREYEELQGQVSELLQKGLIQESKSPCVVPALLVPKTNGTFRTCIDSHAVRKIMVKYQFPIPSFDDLVDQLYGASIFSKIDLRSGYHQIRMRPGDEWKTAFKTRDGLYEWMVMPFGLTNAPSTFMRLRNHVFRDFIGKFLVVYFDDLLVFSNTPEQHLLHLQMIFEVLRV</sequence>
<dbReference type="CDD" id="cd00303">
    <property type="entry name" value="retropepsin_like"/>
    <property type="match status" value="1"/>
</dbReference>
<evidence type="ECO:0000256" key="7">
    <source>
        <dbReference type="ARBA" id="ARBA00022918"/>
    </source>
</evidence>
<dbReference type="GO" id="GO:0008233">
    <property type="term" value="F:peptidase activity"/>
    <property type="evidence" value="ECO:0007669"/>
    <property type="project" value="UniProtKB-KW"/>
</dbReference>
<accession>A0A9R1VXR5</accession>
<evidence type="ECO:0000256" key="6">
    <source>
        <dbReference type="ARBA" id="ARBA00022801"/>
    </source>
</evidence>
<dbReference type="GO" id="GO:0004519">
    <property type="term" value="F:endonuclease activity"/>
    <property type="evidence" value="ECO:0007669"/>
    <property type="project" value="UniProtKB-KW"/>
</dbReference>
<gene>
    <name evidence="9" type="ORF">LSAT_V11C400194710</name>
</gene>